<evidence type="ECO:0008006" key="3">
    <source>
        <dbReference type="Google" id="ProtNLM"/>
    </source>
</evidence>
<sequence>MSPKNQQQAADLWRQGAELSVAAPQVIAHRLTRMAAAGAQPSVRDQREFTRMVSEKQTAFAEAWMAMVTQSMLSGPALGMAMMRAWFTPWGSKGGLAGQRALASQWQSAAMGVMGKGLAPVRAKAVANARRLNRL</sequence>
<reference evidence="2" key="1">
    <citation type="submission" date="2016-10" db="EMBL/GenBank/DDBJ databases">
        <authorList>
            <person name="Varghese N."/>
            <person name="Submissions S."/>
        </authorList>
    </citation>
    <scope>NUCLEOTIDE SEQUENCE [LARGE SCALE GENOMIC DNA]</scope>
    <source>
        <strain evidence="2">DSM 27981</strain>
    </source>
</reference>
<dbReference type="OrthoDB" id="5625573at2"/>
<dbReference type="EMBL" id="FONX01000018">
    <property type="protein sequence ID" value="SFF23245.1"/>
    <property type="molecule type" value="Genomic_DNA"/>
</dbReference>
<dbReference type="RefSeq" id="WP_092941432.1">
    <property type="nucleotide sequence ID" value="NZ_FONX01000018.1"/>
</dbReference>
<gene>
    <name evidence="1" type="ORF">SAMN04489711_11847</name>
</gene>
<accession>A0A1I2GZM9</accession>
<evidence type="ECO:0000313" key="2">
    <source>
        <dbReference type="Proteomes" id="UP000199119"/>
    </source>
</evidence>
<dbReference type="InterPro" id="IPR053785">
    <property type="entry name" value="PhaP6-like"/>
</dbReference>
<evidence type="ECO:0000313" key="1">
    <source>
        <dbReference type="EMBL" id="SFF23245.1"/>
    </source>
</evidence>
<dbReference type="NCBIfam" id="NF045536">
    <property type="entry name" value="phasin_PhaP6"/>
    <property type="match status" value="1"/>
</dbReference>
<dbReference type="Proteomes" id="UP000199119">
    <property type="component" value="Unassembled WGS sequence"/>
</dbReference>
<dbReference type="AlphaFoldDB" id="A0A1I2GZM9"/>
<proteinExistence type="predicted"/>
<organism evidence="1 2">
    <name type="scientific">Paracidovorax wautersii</name>
    <dbReference type="NCBI Taxonomy" id="1177982"/>
    <lineage>
        <taxon>Bacteria</taxon>
        <taxon>Pseudomonadati</taxon>
        <taxon>Pseudomonadota</taxon>
        <taxon>Betaproteobacteria</taxon>
        <taxon>Burkholderiales</taxon>
        <taxon>Comamonadaceae</taxon>
        <taxon>Paracidovorax</taxon>
    </lineage>
</organism>
<protein>
    <recommendedName>
        <fullName evidence="3">Phasin protein</fullName>
    </recommendedName>
</protein>
<name>A0A1I2GZM9_9BURK</name>
<keyword evidence="2" id="KW-1185">Reference proteome</keyword>